<keyword evidence="10" id="KW-1185">Reference proteome</keyword>
<evidence type="ECO:0000256" key="1">
    <source>
        <dbReference type="ARBA" id="ARBA00004123"/>
    </source>
</evidence>
<evidence type="ECO:0000256" key="4">
    <source>
        <dbReference type="ARBA" id="ARBA00023187"/>
    </source>
</evidence>
<dbReference type="InterPro" id="IPR012677">
    <property type="entry name" value="Nucleotide-bd_a/b_plait_sf"/>
</dbReference>
<evidence type="ECO:0000256" key="3">
    <source>
        <dbReference type="ARBA" id="ARBA00022884"/>
    </source>
</evidence>
<dbReference type="Gene3D" id="3.30.70.330">
    <property type="match status" value="1"/>
</dbReference>
<dbReference type="GO" id="GO:0005737">
    <property type="term" value="C:cytoplasm"/>
    <property type="evidence" value="ECO:0007669"/>
    <property type="project" value="TreeGrafter"/>
</dbReference>
<evidence type="ECO:0000256" key="7">
    <source>
        <dbReference type="SAM" id="MobiDB-lite"/>
    </source>
</evidence>
<gene>
    <name evidence="9" type="ORF">QBC40DRAFT_102469</name>
</gene>
<reference evidence="9" key="1">
    <citation type="journal article" date="2023" name="Mol. Phylogenet. Evol.">
        <title>Genome-scale phylogeny and comparative genomics of the fungal order Sordariales.</title>
        <authorList>
            <person name="Hensen N."/>
            <person name="Bonometti L."/>
            <person name="Westerberg I."/>
            <person name="Brannstrom I.O."/>
            <person name="Guillou S."/>
            <person name="Cros-Aarteil S."/>
            <person name="Calhoun S."/>
            <person name="Haridas S."/>
            <person name="Kuo A."/>
            <person name="Mondo S."/>
            <person name="Pangilinan J."/>
            <person name="Riley R."/>
            <person name="LaButti K."/>
            <person name="Andreopoulos B."/>
            <person name="Lipzen A."/>
            <person name="Chen C."/>
            <person name="Yan M."/>
            <person name="Daum C."/>
            <person name="Ng V."/>
            <person name="Clum A."/>
            <person name="Steindorff A."/>
            <person name="Ohm R.A."/>
            <person name="Martin F."/>
            <person name="Silar P."/>
            <person name="Natvig D.O."/>
            <person name="Lalanne C."/>
            <person name="Gautier V."/>
            <person name="Ament-Velasquez S.L."/>
            <person name="Kruys A."/>
            <person name="Hutchinson M.I."/>
            <person name="Powell A.J."/>
            <person name="Barry K."/>
            <person name="Miller A.N."/>
            <person name="Grigoriev I.V."/>
            <person name="Debuchy R."/>
            <person name="Gladieux P."/>
            <person name="Hiltunen Thoren M."/>
            <person name="Johannesson H."/>
        </authorList>
    </citation>
    <scope>NUCLEOTIDE SEQUENCE</scope>
    <source>
        <strain evidence="9">CBS 315.58</strain>
    </source>
</reference>
<organism evidence="9 10">
    <name type="scientific">Triangularia verruculosa</name>
    <dbReference type="NCBI Taxonomy" id="2587418"/>
    <lineage>
        <taxon>Eukaryota</taxon>
        <taxon>Fungi</taxon>
        <taxon>Dikarya</taxon>
        <taxon>Ascomycota</taxon>
        <taxon>Pezizomycotina</taxon>
        <taxon>Sordariomycetes</taxon>
        <taxon>Sordariomycetidae</taxon>
        <taxon>Sordariales</taxon>
        <taxon>Podosporaceae</taxon>
        <taxon>Triangularia</taxon>
    </lineage>
</organism>
<evidence type="ECO:0000313" key="9">
    <source>
        <dbReference type="EMBL" id="KAK4197539.1"/>
    </source>
</evidence>
<evidence type="ECO:0000259" key="8">
    <source>
        <dbReference type="PROSITE" id="PS50102"/>
    </source>
</evidence>
<dbReference type="GO" id="GO:0003723">
    <property type="term" value="F:RNA binding"/>
    <property type="evidence" value="ECO:0007669"/>
    <property type="project" value="UniProtKB-UniRule"/>
</dbReference>
<dbReference type="GO" id="GO:0005654">
    <property type="term" value="C:nucleoplasm"/>
    <property type="evidence" value="ECO:0007669"/>
    <property type="project" value="TreeGrafter"/>
</dbReference>
<keyword evidence="2" id="KW-0507">mRNA processing</keyword>
<dbReference type="PROSITE" id="PS50102">
    <property type="entry name" value="RRM"/>
    <property type="match status" value="1"/>
</dbReference>
<feature type="region of interest" description="Disordered" evidence="7">
    <location>
        <begin position="1"/>
        <end position="116"/>
    </location>
</feature>
<feature type="compositionally biased region" description="Gly residues" evidence="7">
    <location>
        <begin position="224"/>
        <end position="235"/>
    </location>
</feature>
<feature type="compositionally biased region" description="Basic and acidic residues" evidence="7">
    <location>
        <begin position="1"/>
        <end position="29"/>
    </location>
</feature>
<feature type="compositionally biased region" description="Basic residues" evidence="7">
    <location>
        <begin position="71"/>
        <end position="93"/>
    </location>
</feature>
<evidence type="ECO:0000256" key="6">
    <source>
        <dbReference type="PROSITE-ProRule" id="PRU00176"/>
    </source>
</evidence>
<dbReference type="AlphaFoldDB" id="A0AAN6XB86"/>
<name>A0AAN6XB86_9PEZI</name>
<dbReference type="Pfam" id="PF00076">
    <property type="entry name" value="RRM_1"/>
    <property type="match status" value="1"/>
</dbReference>
<feature type="compositionally biased region" description="Basic and acidic residues" evidence="7">
    <location>
        <begin position="307"/>
        <end position="333"/>
    </location>
</feature>
<protein>
    <recommendedName>
        <fullName evidence="8">RRM domain-containing protein</fullName>
    </recommendedName>
</protein>
<dbReference type="PANTHER" id="PTHR15481">
    <property type="entry name" value="RIBONUCLEIC ACID BINDING PROTEIN S1"/>
    <property type="match status" value="1"/>
</dbReference>
<reference evidence="9" key="2">
    <citation type="submission" date="2023-05" db="EMBL/GenBank/DDBJ databases">
        <authorList>
            <consortium name="Lawrence Berkeley National Laboratory"/>
            <person name="Steindorff A."/>
            <person name="Hensen N."/>
            <person name="Bonometti L."/>
            <person name="Westerberg I."/>
            <person name="Brannstrom I.O."/>
            <person name="Guillou S."/>
            <person name="Cros-Aarteil S."/>
            <person name="Calhoun S."/>
            <person name="Haridas S."/>
            <person name="Kuo A."/>
            <person name="Mondo S."/>
            <person name="Pangilinan J."/>
            <person name="Riley R."/>
            <person name="Labutti K."/>
            <person name="Andreopoulos B."/>
            <person name="Lipzen A."/>
            <person name="Chen C."/>
            <person name="Yanf M."/>
            <person name="Daum C."/>
            <person name="Ng V."/>
            <person name="Clum A."/>
            <person name="Ohm R."/>
            <person name="Martin F."/>
            <person name="Silar P."/>
            <person name="Natvig D."/>
            <person name="Lalanne C."/>
            <person name="Gautier V."/>
            <person name="Ament-Velasquez S.L."/>
            <person name="Kruys A."/>
            <person name="Hutchinson M.I."/>
            <person name="Powell A.J."/>
            <person name="Barry K."/>
            <person name="Miller A.N."/>
            <person name="Grigoriev I.V."/>
            <person name="Debuchy R."/>
            <person name="Gladieux P."/>
            <person name="Thoren M.H."/>
            <person name="Johannesson H."/>
        </authorList>
    </citation>
    <scope>NUCLEOTIDE SEQUENCE</scope>
    <source>
        <strain evidence="9">CBS 315.58</strain>
    </source>
</reference>
<comment type="caution">
    <text evidence="9">The sequence shown here is derived from an EMBL/GenBank/DDBJ whole genome shotgun (WGS) entry which is preliminary data.</text>
</comment>
<dbReference type="SUPFAM" id="SSF54928">
    <property type="entry name" value="RNA-binding domain, RBD"/>
    <property type="match status" value="1"/>
</dbReference>
<dbReference type="InterPro" id="IPR000504">
    <property type="entry name" value="RRM_dom"/>
</dbReference>
<dbReference type="Proteomes" id="UP001303160">
    <property type="component" value="Unassembled WGS sequence"/>
</dbReference>
<sequence length="345" mass="38956">MDDRSRSRDSMSRDEPADQYRPESRDRSPSRTPSEAMDLYDSHDRPSQARSPAPRNGRARSYSRDPSRSQSRSRSRSRSRGRSLSRSRSRSRSYSRDRSWSRSRSRTRSPTPQARSTKIVVERLTKNVNEDHLREIFGQYGEIEDLDLPLNRQLGTSRGTAYILFYNEVDAEAAIAHMHEAAVDGAVINVSIVLPRRKLSPAPPTARRGANINPRIPPPHQSRGFGGNMGGTGGHGRGRRSPGPGRHGNRSDTYRPRSVSRSRSRSPIQSGGNHSRRQRSRSYSSRSRSRTPPPARSGGRGNRNAGGRHDGNDDRDHRRSASRDSYDSYDRRSRSPSRHRDRGGR</sequence>
<accession>A0AAN6XB86</accession>
<proteinExistence type="predicted"/>
<dbReference type="EMBL" id="MU863961">
    <property type="protein sequence ID" value="KAK4197539.1"/>
    <property type="molecule type" value="Genomic_DNA"/>
</dbReference>
<dbReference type="GO" id="GO:0000398">
    <property type="term" value="P:mRNA splicing, via spliceosome"/>
    <property type="evidence" value="ECO:0007669"/>
    <property type="project" value="TreeGrafter"/>
</dbReference>
<feature type="compositionally biased region" description="Basic residues" evidence="7">
    <location>
        <begin position="334"/>
        <end position="345"/>
    </location>
</feature>
<dbReference type="GO" id="GO:0061574">
    <property type="term" value="C:ASAP complex"/>
    <property type="evidence" value="ECO:0007669"/>
    <property type="project" value="TreeGrafter"/>
</dbReference>
<keyword evidence="4" id="KW-0508">mRNA splicing</keyword>
<dbReference type="SMART" id="SM00360">
    <property type="entry name" value="RRM"/>
    <property type="match status" value="1"/>
</dbReference>
<comment type="subcellular location">
    <subcellularLocation>
        <location evidence="1">Nucleus</location>
    </subcellularLocation>
</comment>
<keyword evidence="5" id="KW-0539">Nucleus</keyword>
<evidence type="ECO:0000256" key="2">
    <source>
        <dbReference type="ARBA" id="ARBA00022664"/>
    </source>
</evidence>
<evidence type="ECO:0000256" key="5">
    <source>
        <dbReference type="ARBA" id="ARBA00023242"/>
    </source>
</evidence>
<feature type="region of interest" description="Disordered" evidence="7">
    <location>
        <begin position="199"/>
        <end position="345"/>
    </location>
</feature>
<feature type="domain" description="RRM" evidence="8">
    <location>
        <begin position="117"/>
        <end position="195"/>
    </location>
</feature>
<dbReference type="InterPro" id="IPR034201">
    <property type="entry name" value="RNPS1_RRM"/>
</dbReference>
<dbReference type="PANTHER" id="PTHR15481:SF0">
    <property type="entry name" value="LD23870P-RELATED"/>
    <property type="match status" value="1"/>
</dbReference>
<dbReference type="InterPro" id="IPR035979">
    <property type="entry name" value="RBD_domain_sf"/>
</dbReference>
<evidence type="ECO:0000313" key="10">
    <source>
        <dbReference type="Proteomes" id="UP001303160"/>
    </source>
</evidence>
<keyword evidence="3 6" id="KW-0694">RNA-binding</keyword>
<dbReference type="CDD" id="cd12365">
    <property type="entry name" value="RRM_RNPS1"/>
    <property type="match status" value="1"/>
</dbReference>